<dbReference type="KEGG" id="mpro:BJP34_12435"/>
<evidence type="ECO:0000256" key="2">
    <source>
        <dbReference type="ARBA" id="ARBA00011044"/>
    </source>
</evidence>
<dbReference type="AlphaFoldDB" id="A0A1D8TR76"/>
<keyword evidence="7" id="KW-0233">DNA recombination</keyword>
<dbReference type="InterPro" id="IPR021027">
    <property type="entry name" value="Transposase_put_HTH"/>
</dbReference>
<keyword evidence="6" id="KW-0238">DNA-binding</keyword>
<accession>A0A1D8TR76</accession>
<dbReference type="Proteomes" id="UP000177870">
    <property type="component" value="Chromosome"/>
</dbReference>
<comment type="similarity">
    <text evidence="1">In the C-terminal section; belongs to the transposase 35 family.</text>
</comment>
<dbReference type="Pfam" id="PF12323">
    <property type="entry name" value="HTH_OrfB_IS605"/>
    <property type="match status" value="1"/>
</dbReference>
<dbReference type="NCBIfam" id="NF040570">
    <property type="entry name" value="guided_TnpB"/>
    <property type="match status" value="1"/>
</dbReference>
<evidence type="ECO:0000313" key="13">
    <source>
        <dbReference type="Proteomes" id="UP000177870"/>
    </source>
</evidence>
<evidence type="ECO:0000313" key="12">
    <source>
        <dbReference type="EMBL" id="AOX00148.1"/>
    </source>
</evidence>
<name>A0A1D8TR76_9CYAN</name>
<feature type="domain" description="Probable transposase IS891/IS1136/IS1341" evidence="9">
    <location>
        <begin position="165"/>
        <end position="278"/>
    </location>
</feature>
<dbReference type="GO" id="GO:0032196">
    <property type="term" value="P:transposition"/>
    <property type="evidence" value="ECO:0007669"/>
    <property type="project" value="UniProtKB-KW"/>
</dbReference>
<proteinExistence type="inferred from homology"/>
<dbReference type="InterPro" id="IPR010095">
    <property type="entry name" value="Cas12f1-like_TNB"/>
</dbReference>
<evidence type="ECO:0000256" key="1">
    <source>
        <dbReference type="ARBA" id="ARBA00008761"/>
    </source>
</evidence>
<dbReference type="NCBIfam" id="TIGR01766">
    <property type="entry name" value="IS200/IS605 family accessory protein TnpB-like domain"/>
    <property type="match status" value="1"/>
</dbReference>
<feature type="region of interest" description="Disordered" evidence="8">
    <location>
        <begin position="92"/>
        <end position="112"/>
    </location>
</feature>
<feature type="domain" description="Transposase putative helix-turn-helix" evidence="11">
    <location>
        <begin position="1"/>
        <end position="39"/>
    </location>
</feature>
<dbReference type="OrthoDB" id="443538at2"/>
<keyword evidence="4" id="KW-0479">Metal-binding</keyword>
<reference evidence="13" key="1">
    <citation type="submission" date="2016-10" db="EMBL/GenBank/DDBJ databases">
        <title>Comparative genomics uncovers the prolific and rare metabolic potential of the cyanobacterial genus Moorea.</title>
        <authorList>
            <person name="Leao T."/>
            <person name="Castelao G."/>
            <person name="Korobeynikov A."/>
            <person name="Monroe E.A."/>
            <person name="Podell S."/>
            <person name="Glukhov E."/>
            <person name="Allen E."/>
            <person name="Gerwick W.H."/>
            <person name="Gerwick L."/>
        </authorList>
    </citation>
    <scope>NUCLEOTIDE SEQUENCE [LARGE SCALE GENOMIC DNA]</scope>
    <source>
        <strain evidence="13">PAL-8-15-08-1</strain>
    </source>
</reference>
<feature type="domain" description="Cas12f1-like TNB" evidence="10">
    <location>
        <begin position="290"/>
        <end position="357"/>
    </location>
</feature>
<dbReference type="GO" id="GO:0006310">
    <property type="term" value="P:DNA recombination"/>
    <property type="evidence" value="ECO:0007669"/>
    <property type="project" value="UniProtKB-KW"/>
</dbReference>
<organism evidence="12 13">
    <name type="scientific">Moorena producens PAL-8-15-08-1</name>
    <dbReference type="NCBI Taxonomy" id="1458985"/>
    <lineage>
        <taxon>Bacteria</taxon>
        <taxon>Bacillati</taxon>
        <taxon>Cyanobacteriota</taxon>
        <taxon>Cyanophyceae</taxon>
        <taxon>Coleofasciculales</taxon>
        <taxon>Coleofasciculaceae</taxon>
        <taxon>Moorena</taxon>
    </lineage>
</organism>
<keyword evidence="5" id="KW-0862">Zinc</keyword>
<keyword evidence="3" id="KW-0815">Transposition</keyword>
<dbReference type="EMBL" id="CP017599">
    <property type="protein sequence ID" value="AOX00148.1"/>
    <property type="molecule type" value="Genomic_DNA"/>
</dbReference>
<dbReference type="Pfam" id="PF01385">
    <property type="entry name" value="OrfB_IS605"/>
    <property type="match status" value="1"/>
</dbReference>
<protein>
    <submittedName>
        <fullName evidence="12">Transposase</fullName>
    </submittedName>
</protein>
<comment type="similarity">
    <text evidence="2">In the N-terminal section; belongs to the transposase 2 family.</text>
</comment>
<dbReference type="InterPro" id="IPR001959">
    <property type="entry name" value="Transposase"/>
</dbReference>
<sequence>MKARYQYRFYPTNQQKSNLARLFGCVRVVWNDALAICKKSEKILKSGELQKLVITQAKKTEERKWLSEVSVVPLQQSVADLGVAYKNLFDSHKGKRKGRKVRPPRFKKKTNKQTARLTRRGFSIQGNGVYLAKIGVVKPIWSRELPSDPSSVTIIKDCAGNYFLSFVVDVEPVQVDAKNQSIGIDLGIKTFAVMSDGSEVSSPDYSKLDRKLRKAQKKFAKQPKGSNRKEVTRLRIAKINNEIANKRKDFLHKLSTKTVIENKVIVLEDLNVSGMIKNRKLARSISQQGWAEFRTLCEAKSDKYERDFRVISRCEPTSQICSDCGFKWGKLDLSVRSVLCLSCGTEQDRDINAARNIEKVGMGHRHDYKRARRDGKTVETVGHAGHVRQHSPMICQESPLISGR</sequence>
<dbReference type="PANTHER" id="PTHR30405:SF25">
    <property type="entry name" value="RNA-GUIDED DNA ENDONUCLEASE INSQ-RELATED"/>
    <property type="match status" value="1"/>
</dbReference>
<evidence type="ECO:0000256" key="3">
    <source>
        <dbReference type="ARBA" id="ARBA00022578"/>
    </source>
</evidence>
<dbReference type="InterPro" id="IPR051399">
    <property type="entry name" value="RNA-guided_DNA_endo/Transpos"/>
</dbReference>
<feature type="compositionally biased region" description="Basic residues" evidence="8">
    <location>
        <begin position="93"/>
        <end position="111"/>
    </location>
</feature>
<evidence type="ECO:0000256" key="6">
    <source>
        <dbReference type="ARBA" id="ARBA00023125"/>
    </source>
</evidence>
<dbReference type="GO" id="GO:0003677">
    <property type="term" value="F:DNA binding"/>
    <property type="evidence" value="ECO:0007669"/>
    <property type="project" value="UniProtKB-KW"/>
</dbReference>
<evidence type="ECO:0000256" key="4">
    <source>
        <dbReference type="ARBA" id="ARBA00022723"/>
    </source>
</evidence>
<dbReference type="GO" id="GO:0046872">
    <property type="term" value="F:metal ion binding"/>
    <property type="evidence" value="ECO:0007669"/>
    <property type="project" value="UniProtKB-KW"/>
</dbReference>
<evidence type="ECO:0000259" key="9">
    <source>
        <dbReference type="Pfam" id="PF01385"/>
    </source>
</evidence>
<dbReference type="Pfam" id="PF07282">
    <property type="entry name" value="Cas12f1-like_TNB"/>
    <property type="match status" value="1"/>
</dbReference>
<dbReference type="RefSeq" id="WP_070392618.1">
    <property type="nucleotide sequence ID" value="NZ_CP017599.1"/>
</dbReference>
<evidence type="ECO:0000259" key="10">
    <source>
        <dbReference type="Pfam" id="PF07282"/>
    </source>
</evidence>
<evidence type="ECO:0000259" key="11">
    <source>
        <dbReference type="Pfam" id="PF12323"/>
    </source>
</evidence>
<evidence type="ECO:0000256" key="7">
    <source>
        <dbReference type="ARBA" id="ARBA00023172"/>
    </source>
</evidence>
<gene>
    <name evidence="12" type="ORF">BJP34_12435</name>
</gene>
<evidence type="ECO:0000256" key="8">
    <source>
        <dbReference type="SAM" id="MobiDB-lite"/>
    </source>
</evidence>
<dbReference type="PANTHER" id="PTHR30405">
    <property type="entry name" value="TRANSPOSASE"/>
    <property type="match status" value="1"/>
</dbReference>
<evidence type="ECO:0000256" key="5">
    <source>
        <dbReference type="ARBA" id="ARBA00022833"/>
    </source>
</evidence>